<dbReference type="PROSITE" id="PS50850">
    <property type="entry name" value="MFS"/>
    <property type="match status" value="1"/>
</dbReference>
<keyword evidence="5 8" id="KW-1133">Transmembrane helix</keyword>
<dbReference type="CDD" id="cd06173">
    <property type="entry name" value="MFS_MefA_like"/>
    <property type="match status" value="1"/>
</dbReference>
<evidence type="ECO:0000256" key="1">
    <source>
        <dbReference type="ARBA" id="ARBA00004429"/>
    </source>
</evidence>
<keyword evidence="3" id="KW-1003">Cell membrane</keyword>
<feature type="transmembrane region" description="Helical" evidence="8">
    <location>
        <begin position="447"/>
        <end position="469"/>
    </location>
</feature>
<feature type="transmembrane region" description="Helical" evidence="8">
    <location>
        <begin position="150"/>
        <end position="170"/>
    </location>
</feature>
<keyword evidence="6 8" id="KW-0472">Membrane</keyword>
<dbReference type="InterPro" id="IPR020846">
    <property type="entry name" value="MFS_dom"/>
</dbReference>
<dbReference type="InterPro" id="IPR036259">
    <property type="entry name" value="MFS_trans_sf"/>
</dbReference>
<sequence length="490" mass="51047">MTPEQQPTPHHGPDSPADPDHTAAAPDPEDDPPPGGNDPEDEPAATTTTSTAAERGTERREPRRRGRGLLRRVAIDTRPLAHPAYRRLWMGQGVSFVGFQVTAVAVPVQVYDMTHSSFWVGALGVANLVPLIVFGLWGGAVADHMDRRRLLFASSCVTWASTFLLLVQALLGLDSLALIMAVVAVQAVGFAVSSPTRNAITPRLVDRTLVPAANTLNYTVSQVGMLAGPLLAGVLLARWNYSVAYALDAALFTVGLYAALRLPPIPPLGEPAGAPGVRAVFDGLRYLATQPVLMMSFVVDIIAMGVAMPRALFPELADTTFGGEGAVGWLFASIAIGAFAGGLLSGWIGRVHRQGYALVVSIVVWGLAVAAAGLAHQLWLAVVLLAVGGAADLVSAVFRQTILQTYAPDEMRGRLQGVFTVVVAGGPRLGDLRAGATAAVAGASVSWVGGGLACAVLVVVAALAVPALLRYDTRTAEPVTADPVPADPPS</sequence>
<evidence type="ECO:0000256" key="4">
    <source>
        <dbReference type="ARBA" id="ARBA00022692"/>
    </source>
</evidence>
<evidence type="ECO:0000256" key="8">
    <source>
        <dbReference type="SAM" id="Phobius"/>
    </source>
</evidence>
<evidence type="ECO:0000256" key="3">
    <source>
        <dbReference type="ARBA" id="ARBA00022475"/>
    </source>
</evidence>
<evidence type="ECO:0000256" key="7">
    <source>
        <dbReference type="SAM" id="MobiDB-lite"/>
    </source>
</evidence>
<feature type="transmembrane region" description="Helical" evidence="8">
    <location>
        <begin position="117"/>
        <end position="138"/>
    </location>
</feature>
<accession>A0ABW2CR00</accession>
<dbReference type="PANTHER" id="PTHR23513:SF9">
    <property type="entry name" value="ENTEROBACTIN EXPORTER ENTS"/>
    <property type="match status" value="1"/>
</dbReference>
<dbReference type="EMBL" id="JBHSXS010000015">
    <property type="protein sequence ID" value="MFC6882785.1"/>
    <property type="molecule type" value="Genomic_DNA"/>
</dbReference>
<evidence type="ECO:0000256" key="6">
    <source>
        <dbReference type="ARBA" id="ARBA00023136"/>
    </source>
</evidence>
<dbReference type="Pfam" id="PF05977">
    <property type="entry name" value="MFS_3"/>
    <property type="match status" value="1"/>
</dbReference>
<evidence type="ECO:0000259" key="9">
    <source>
        <dbReference type="PROSITE" id="PS50850"/>
    </source>
</evidence>
<feature type="transmembrane region" description="Helical" evidence="8">
    <location>
        <begin position="326"/>
        <end position="348"/>
    </location>
</feature>
<feature type="transmembrane region" description="Helical" evidence="8">
    <location>
        <begin position="378"/>
        <end position="398"/>
    </location>
</feature>
<feature type="transmembrane region" description="Helical" evidence="8">
    <location>
        <begin position="283"/>
        <end position="306"/>
    </location>
</feature>
<feature type="compositionally biased region" description="Acidic residues" evidence="7">
    <location>
        <begin position="27"/>
        <end position="43"/>
    </location>
</feature>
<feature type="region of interest" description="Disordered" evidence="7">
    <location>
        <begin position="1"/>
        <end position="70"/>
    </location>
</feature>
<keyword evidence="4 8" id="KW-0812">Transmembrane</keyword>
<feature type="transmembrane region" description="Helical" evidence="8">
    <location>
        <begin position="243"/>
        <end position="262"/>
    </location>
</feature>
<comment type="caution">
    <text evidence="10">The sequence shown here is derived from an EMBL/GenBank/DDBJ whole genome shotgun (WGS) entry which is preliminary data.</text>
</comment>
<dbReference type="PANTHER" id="PTHR23513">
    <property type="entry name" value="INTEGRAL MEMBRANE EFFLUX PROTEIN-RELATED"/>
    <property type="match status" value="1"/>
</dbReference>
<dbReference type="Proteomes" id="UP001596380">
    <property type="component" value="Unassembled WGS sequence"/>
</dbReference>
<dbReference type="RefSeq" id="WP_378063538.1">
    <property type="nucleotide sequence ID" value="NZ_JBHSXS010000015.1"/>
</dbReference>
<evidence type="ECO:0000313" key="11">
    <source>
        <dbReference type="Proteomes" id="UP001596380"/>
    </source>
</evidence>
<feature type="transmembrane region" description="Helical" evidence="8">
    <location>
        <begin position="176"/>
        <end position="194"/>
    </location>
</feature>
<reference evidence="11" key="1">
    <citation type="journal article" date="2019" name="Int. J. Syst. Evol. Microbiol.">
        <title>The Global Catalogue of Microorganisms (GCM) 10K type strain sequencing project: providing services to taxonomists for standard genome sequencing and annotation.</title>
        <authorList>
            <consortium name="The Broad Institute Genomics Platform"/>
            <consortium name="The Broad Institute Genome Sequencing Center for Infectious Disease"/>
            <person name="Wu L."/>
            <person name="Ma J."/>
        </authorList>
    </citation>
    <scope>NUCLEOTIDE SEQUENCE [LARGE SCALE GENOMIC DNA]</scope>
    <source>
        <strain evidence="11">JCM 3369</strain>
    </source>
</reference>
<comment type="subcellular location">
    <subcellularLocation>
        <location evidence="1">Cell inner membrane</location>
        <topology evidence="1">Multi-pass membrane protein</topology>
    </subcellularLocation>
</comment>
<dbReference type="SUPFAM" id="SSF103473">
    <property type="entry name" value="MFS general substrate transporter"/>
    <property type="match status" value="1"/>
</dbReference>
<evidence type="ECO:0000256" key="5">
    <source>
        <dbReference type="ARBA" id="ARBA00022989"/>
    </source>
</evidence>
<evidence type="ECO:0000313" key="10">
    <source>
        <dbReference type="EMBL" id="MFC6882785.1"/>
    </source>
</evidence>
<keyword evidence="2" id="KW-0813">Transport</keyword>
<feature type="transmembrane region" description="Helical" evidence="8">
    <location>
        <begin position="355"/>
        <end position="372"/>
    </location>
</feature>
<feature type="transmembrane region" description="Helical" evidence="8">
    <location>
        <begin position="215"/>
        <end position="237"/>
    </location>
</feature>
<dbReference type="Gene3D" id="1.20.1250.20">
    <property type="entry name" value="MFS general substrate transporter like domains"/>
    <property type="match status" value="1"/>
</dbReference>
<evidence type="ECO:0000256" key="2">
    <source>
        <dbReference type="ARBA" id="ARBA00022448"/>
    </source>
</evidence>
<feature type="domain" description="Major facilitator superfamily (MFS) profile" evidence="9">
    <location>
        <begin position="289"/>
        <end position="490"/>
    </location>
</feature>
<protein>
    <submittedName>
        <fullName evidence="10">MFS transporter</fullName>
    </submittedName>
</protein>
<proteinExistence type="predicted"/>
<gene>
    <name evidence="10" type="ORF">ACFQKB_23720</name>
</gene>
<dbReference type="InterPro" id="IPR010290">
    <property type="entry name" value="TM_effector"/>
</dbReference>
<feature type="compositionally biased region" description="Low complexity" evidence="7">
    <location>
        <begin position="44"/>
        <end position="54"/>
    </location>
</feature>
<organism evidence="10 11">
    <name type="scientific">Actinomadura yumaensis</name>
    <dbReference type="NCBI Taxonomy" id="111807"/>
    <lineage>
        <taxon>Bacteria</taxon>
        <taxon>Bacillati</taxon>
        <taxon>Actinomycetota</taxon>
        <taxon>Actinomycetes</taxon>
        <taxon>Streptosporangiales</taxon>
        <taxon>Thermomonosporaceae</taxon>
        <taxon>Actinomadura</taxon>
    </lineage>
</organism>
<keyword evidence="11" id="KW-1185">Reference proteome</keyword>
<feature type="transmembrane region" description="Helical" evidence="8">
    <location>
        <begin position="88"/>
        <end position="111"/>
    </location>
</feature>
<name>A0ABW2CR00_9ACTN</name>